<evidence type="ECO:0000313" key="2">
    <source>
        <dbReference type="Proteomes" id="UP000829398"/>
    </source>
</evidence>
<dbReference type="Proteomes" id="UP000829398">
    <property type="component" value="Chromosome 7"/>
</dbReference>
<accession>A0ACB8JEG3</accession>
<organism evidence="1 2">
    <name type="scientific">Citrus sinensis</name>
    <name type="common">Sweet orange</name>
    <name type="synonym">Citrus aurantium var. sinensis</name>
    <dbReference type="NCBI Taxonomy" id="2711"/>
    <lineage>
        <taxon>Eukaryota</taxon>
        <taxon>Viridiplantae</taxon>
        <taxon>Streptophyta</taxon>
        <taxon>Embryophyta</taxon>
        <taxon>Tracheophyta</taxon>
        <taxon>Spermatophyta</taxon>
        <taxon>Magnoliopsida</taxon>
        <taxon>eudicotyledons</taxon>
        <taxon>Gunneridae</taxon>
        <taxon>Pentapetalae</taxon>
        <taxon>rosids</taxon>
        <taxon>malvids</taxon>
        <taxon>Sapindales</taxon>
        <taxon>Rutaceae</taxon>
        <taxon>Aurantioideae</taxon>
        <taxon>Citrus</taxon>
    </lineage>
</organism>
<dbReference type="EMBL" id="CM039176">
    <property type="protein sequence ID" value="KAH9716161.1"/>
    <property type="molecule type" value="Genomic_DNA"/>
</dbReference>
<protein>
    <submittedName>
        <fullName evidence="1">Homogentisate phytyltransferase 1</fullName>
    </submittedName>
</protein>
<name>A0ACB8JEG3_CITSI</name>
<gene>
    <name evidence="1" type="ORF">KPL71_021363</name>
</gene>
<comment type="caution">
    <text evidence="1">The sequence shown here is derived from an EMBL/GenBank/DDBJ whole genome shotgun (WGS) entry which is preliminary data.</text>
</comment>
<reference evidence="2" key="1">
    <citation type="journal article" date="2023" name="Hortic. Res.">
        <title>A chromosome-level phased genome enabling allele-level studies in sweet orange: a case study on citrus Huanglongbing tolerance.</title>
        <authorList>
            <person name="Wu B."/>
            <person name="Yu Q."/>
            <person name="Deng Z."/>
            <person name="Duan Y."/>
            <person name="Luo F."/>
            <person name="Gmitter F. Jr."/>
        </authorList>
    </citation>
    <scope>NUCLEOTIDE SEQUENCE [LARGE SCALE GENOMIC DNA]</scope>
    <source>
        <strain evidence="2">cv. Valencia</strain>
    </source>
</reference>
<keyword evidence="2" id="KW-1185">Reference proteome</keyword>
<sequence>MLLQMNLCSSFSLKYHPLQQNGTVKTFQSPLTQIYGLANRRESNKYSVKGSIQSSFCLTNNKIGNNEDMMNRYHKPLKKSTVPMALQDDSATKSQNENIVSTSFLDFLTKKLDAFYRLSRPYAWTSIIVGILSSSLLPIQSLADLTPTFLIEVLKPIVPTIMMNIFVVAINQLSDIAIDKSLAMGVMLRSPPLVIALVLRCILGAAYSIDLPLLRWKASPLMAAVAIVIGNGINNVLPYFLHVQKYVLGRPVVFTKPLLFAVAFSAIFSIVLSFLKDIPDVEGDRKSGIRTLPVILGKERVLSMSTGILLMAYASAALAGVFSPILLCKLVTMIGHSVLGFILWSKAQTVDLSNAKSTYSFFIFIFQLYYTEFFLMHFVR</sequence>
<proteinExistence type="predicted"/>
<evidence type="ECO:0000313" key="1">
    <source>
        <dbReference type="EMBL" id="KAH9716161.1"/>
    </source>
</evidence>